<protein>
    <submittedName>
        <fullName evidence="2">Uncharacterized protein LOC109018112</fullName>
    </submittedName>
</protein>
<gene>
    <name evidence="2" type="primary">LOC109018112</name>
</gene>
<dbReference type="Proteomes" id="UP000235220">
    <property type="component" value="Chromosome 10"/>
</dbReference>
<keyword evidence="1" id="KW-1185">Reference proteome</keyword>
<dbReference type="PANTHER" id="PTHR36757:SF1">
    <property type="entry name" value="GENOME ASSEMBLY, CHROMOSOME: A04"/>
    <property type="match status" value="1"/>
</dbReference>
<accession>A0A2I4HI56</accession>
<dbReference type="AlphaFoldDB" id="A0A2I4HI56"/>
<name>A0A2I4HI56_JUGRE</name>
<dbReference type="GeneID" id="109018112"/>
<reference evidence="2" key="1">
    <citation type="submission" date="2025-08" db="UniProtKB">
        <authorList>
            <consortium name="RefSeq"/>
        </authorList>
    </citation>
    <scope>IDENTIFICATION</scope>
    <source>
        <tissue evidence="2">Leaves</tissue>
    </source>
</reference>
<dbReference type="OrthoDB" id="1621429at2759"/>
<evidence type="ECO:0000313" key="2">
    <source>
        <dbReference type="RefSeq" id="XP_018855845.1"/>
    </source>
</evidence>
<dbReference type="KEGG" id="jre:109018112"/>
<proteinExistence type="predicted"/>
<organism evidence="1 2">
    <name type="scientific">Juglans regia</name>
    <name type="common">English walnut</name>
    <dbReference type="NCBI Taxonomy" id="51240"/>
    <lineage>
        <taxon>Eukaryota</taxon>
        <taxon>Viridiplantae</taxon>
        <taxon>Streptophyta</taxon>
        <taxon>Embryophyta</taxon>
        <taxon>Tracheophyta</taxon>
        <taxon>Spermatophyta</taxon>
        <taxon>Magnoliopsida</taxon>
        <taxon>eudicotyledons</taxon>
        <taxon>Gunneridae</taxon>
        <taxon>Pentapetalae</taxon>
        <taxon>rosids</taxon>
        <taxon>fabids</taxon>
        <taxon>Fagales</taxon>
        <taxon>Juglandaceae</taxon>
        <taxon>Juglans</taxon>
    </lineage>
</organism>
<dbReference type="PANTHER" id="PTHR36757">
    <property type="entry name" value="BNAANNG22500D PROTEIN"/>
    <property type="match status" value="1"/>
</dbReference>
<dbReference type="Gramene" id="Jr10_05290_p1">
    <property type="protein sequence ID" value="cds.Jr10_05290_p1"/>
    <property type="gene ID" value="Jr10_05290"/>
</dbReference>
<sequence>MSPRISFSHDFCQSDVLVLVESRHHLRSNSSGLSSSIDFDFCVHRESFDQESSAVDELFSYGKILPTEIKKKVTPIKRRDQFGSRPPFSTTMRHELCVTFQSKSAMESKGVGTEVDHDQKQSSKSFWHLIYAE</sequence>
<evidence type="ECO:0000313" key="1">
    <source>
        <dbReference type="Proteomes" id="UP000235220"/>
    </source>
</evidence>
<dbReference type="RefSeq" id="XP_018855845.1">
    <property type="nucleotide sequence ID" value="XM_019000300.1"/>
</dbReference>